<reference evidence="3" key="1">
    <citation type="journal article" date="2019" name="Int. J. Syst. Evol. Microbiol.">
        <title>The Global Catalogue of Microorganisms (GCM) 10K type strain sequencing project: providing services to taxonomists for standard genome sequencing and annotation.</title>
        <authorList>
            <consortium name="The Broad Institute Genomics Platform"/>
            <consortium name="The Broad Institute Genome Sequencing Center for Infectious Disease"/>
            <person name="Wu L."/>
            <person name="Ma J."/>
        </authorList>
    </citation>
    <scope>NUCLEOTIDE SEQUENCE [LARGE SCALE GENOMIC DNA]</scope>
    <source>
        <strain evidence="3">NBRC 108725</strain>
    </source>
</reference>
<keyword evidence="3" id="KW-1185">Reference proteome</keyword>
<proteinExistence type="predicted"/>
<feature type="compositionally biased region" description="Basic and acidic residues" evidence="1">
    <location>
        <begin position="1"/>
        <end position="10"/>
    </location>
</feature>
<feature type="compositionally biased region" description="Polar residues" evidence="1">
    <location>
        <begin position="78"/>
        <end position="92"/>
    </location>
</feature>
<name>A0ABM8G7L7_9MICO</name>
<evidence type="ECO:0000256" key="1">
    <source>
        <dbReference type="SAM" id="MobiDB-lite"/>
    </source>
</evidence>
<dbReference type="EMBL" id="AP027731">
    <property type="protein sequence ID" value="BDZ44153.1"/>
    <property type="molecule type" value="Genomic_DNA"/>
</dbReference>
<gene>
    <name evidence="2" type="ORF">GCM10025866_00620</name>
</gene>
<sequence length="92" mass="9864">MLLEGHHPVGEHGGQLGRRAPGQRVRHDHGADMAAAELLEVLGQRRPVAAGEQRVRTVEVAVRRAGYRPGEEPPPLRSSETGVPNSASEAAY</sequence>
<accession>A0ABM8G7L7</accession>
<organism evidence="2 3">
    <name type="scientific">Naasia aerilata</name>
    <dbReference type="NCBI Taxonomy" id="1162966"/>
    <lineage>
        <taxon>Bacteria</taxon>
        <taxon>Bacillati</taxon>
        <taxon>Actinomycetota</taxon>
        <taxon>Actinomycetes</taxon>
        <taxon>Micrococcales</taxon>
        <taxon>Microbacteriaceae</taxon>
        <taxon>Naasia</taxon>
    </lineage>
</organism>
<dbReference type="Proteomes" id="UP001321498">
    <property type="component" value="Chromosome"/>
</dbReference>
<evidence type="ECO:0000313" key="2">
    <source>
        <dbReference type="EMBL" id="BDZ44153.1"/>
    </source>
</evidence>
<protein>
    <submittedName>
        <fullName evidence="2">Uncharacterized protein</fullName>
    </submittedName>
</protein>
<feature type="region of interest" description="Disordered" evidence="1">
    <location>
        <begin position="1"/>
        <end position="31"/>
    </location>
</feature>
<evidence type="ECO:0000313" key="3">
    <source>
        <dbReference type="Proteomes" id="UP001321498"/>
    </source>
</evidence>
<feature type="region of interest" description="Disordered" evidence="1">
    <location>
        <begin position="64"/>
        <end position="92"/>
    </location>
</feature>